<dbReference type="Ensembl" id="ENSCSRT00000024342.1">
    <property type="protein sequence ID" value="ENSCSRP00000023325.1"/>
    <property type="gene ID" value="ENSCSRG00000017546.1"/>
</dbReference>
<dbReference type="Proteomes" id="UP000694403">
    <property type="component" value="Unplaced"/>
</dbReference>
<dbReference type="AlphaFoldDB" id="A0A8C3T523"/>
<reference evidence="2" key="2">
    <citation type="submission" date="2025-09" db="UniProtKB">
        <authorList>
            <consortium name="Ensembl"/>
        </authorList>
    </citation>
    <scope>IDENTIFICATION</scope>
</reference>
<name>A0A8C3T523_CHESE</name>
<evidence type="ECO:0000313" key="3">
    <source>
        <dbReference type="Proteomes" id="UP000694403"/>
    </source>
</evidence>
<reference evidence="2" key="1">
    <citation type="submission" date="2025-08" db="UniProtKB">
        <authorList>
            <consortium name="Ensembl"/>
        </authorList>
    </citation>
    <scope>IDENTIFICATION</scope>
</reference>
<evidence type="ECO:0000256" key="1">
    <source>
        <dbReference type="PROSITE-ProRule" id="PRU10141"/>
    </source>
</evidence>
<evidence type="ECO:0000313" key="2">
    <source>
        <dbReference type="Ensembl" id="ENSCSRP00000023325.1"/>
    </source>
</evidence>
<proteinExistence type="predicted"/>
<dbReference type="InterPro" id="IPR011009">
    <property type="entry name" value="Kinase-like_dom_sf"/>
</dbReference>
<keyword evidence="3" id="KW-1185">Reference proteome</keyword>
<dbReference type="PROSITE" id="PS00107">
    <property type="entry name" value="PROTEIN_KINASE_ATP"/>
    <property type="match status" value="1"/>
</dbReference>
<keyword evidence="1" id="KW-0547">Nucleotide-binding</keyword>
<accession>A0A8C3T523</accession>
<dbReference type="InterPro" id="IPR017441">
    <property type="entry name" value="Protein_kinase_ATP_BS"/>
</dbReference>
<sequence length="72" mass="8395">MRLRQNVRTRADVESYYEIGRTIGDGNFAIVKECRRCNTNQNYAMKIVDKSKLKVWMPAIVHLNKCPDFQGC</sequence>
<organism evidence="2 3">
    <name type="scientific">Chelydra serpentina</name>
    <name type="common">Snapping turtle</name>
    <name type="synonym">Testudo serpentina</name>
    <dbReference type="NCBI Taxonomy" id="8475"/>
    <lineage>
        <taxon>Eukaryota</taxon>
        <taxon>Metazoa</taxon>
        <taxon>Chordata</taxon>
        <taxon>Craniata</taxon>
        <taxon>Vertebrata</taxon>
        <taxon>Euteleostomi</taxon>
        <taxon>Archelosauria</taxon>
        <taxon>Testudinata</taxon>
        <taxon>Testudines</taxon>
        <taxon>Cryptodira</taxon>
        <taxon>Durocryptodira</taxon>
        <taxon>Americhelydia</taxon>
        <taxon>Chelydroidea</taxon>
        <taxon>Chelydridae</taxon>
        <taxon>Chelydra</taxon>
    </lineage>
</organism>
<protein>
    <recommendedName>
        <fullName evidence="4">Protein kinase domain-containing protein</fullName>
    </recommendedName>
</protein>
<dbReference type="SUPFAM" id="SSF56112">
    <property type="entry name" value="Protein kinase-like (PK-like)"/>
    <property type="match status" value="1"/>
</dbReference>
<dbReference type="GO" id="GO:0005524">
    <property type="term" value="F:ATP binding"/>
    <property type="evidence" value="ECO:0007669"/>
    <property type="project" value="UniProtKB-UniRule"/>
</dbReference>
<evidence type="ECO:0008006" key="4">
    <source>
        <dbReference type="Google" id="ProtNLM"/>
    </source>
</evidence>
<keyword evidence="1" id="KW-0067">ATP-binding</keyword>
<feature type="binding site" evidence="1">
    <location>
        <position position="46"/>
    </location>
    <ligand>
        <name>ATP</name>
        <dbReference type="ChEBI" id="CHEBI:30616"/>
    </ligand>
</feature>
<dbReference type="Gene3D" id="3.30.200.20">
    <property type="entry name" value="Phosphorylase Kinase, domain 1"/>
    <property type="match status" value="1"/>
</dbReference>